<dbReference type="BioCyc" id="RCHA213810:RUM_RS05095-MONOMER"/>
<dbReference type="CDD" id="cd14256">
    <property type="entry name" value="Dockerin_I"/>
    <property type="match status" value="1"/>
</dbReference>
<dbReference type="Gene3D" id="3.80.10.10">
    <property type="entry name" value="Ribonuclease Inhibitor"/>
    <property type="match status" value="3"/>
</dbReference>
<dbReference type="Gene3D" id="3.40.50.12480">
    <property type="match status" value="1"/>
</dbReference>
<dbReference type="AlphaFoldDB" id="D4LC73"/>
<sequence length="683" mass="73814">MKSLKKRMMTLLTSMIFIVGMITAQPFRYANLTAFALQRSGDWMWDSASDGSAVVCDYLGLDESVTIPTLVFTGNSAEGKPVTVIGAIGDSFQPNNSVKTVRIRSNLTGMICSPFCMWKGLNQFTVDDDSKFYCDIDGVLFNKDRTKLVCYPAGRKGDYIIPDGVTSISYRAFDGCSGLTSITIPDSVTKIEKNAFMHCSSLQSVSLPDSVIEIEENAFRGCSALSTINIGRGIKTLQGIFQDCTSLTSVTIPENVVAIGSAFEGCSNLISVKLPKNVTSLSGTFSGCTKLLSIELPESMTKIGIKTFYNCKNLSSVSIPAHVTDIQDSAFEGCSGLTSVTMHDELKMIGSYAFRQCTSLTDVIIPKNVNGIGGEAFSLCTNLKSITILSPSCIIADGYATISNEYSHSLVRYIYNGVIYGYANTGTQKYAQQYRCKFVSLGSDYEYEYRLNSDKLNVTLTRYIGSDTKIVVPASVLGRSVTAIGSGTFKGKKLIISVTISEGITEIENSAFTRCSKLFYVSIPGSVKSIGNCAFESCSGLNNVVLTEGLKTIGNFAFSGCSDLQAIMIPESVTSIGEGAFSGCTNLTIMGYTGSAAELFANENSIPFKSLGEASTPLLGDVNMDGTFNIADVILLQKWLLAVPDTHLANWKAADFYDDHVLNVFDLCLMKRKLIYGYADRGD</sequence>
<dbReference type="SUPFAM" id="SSF63446">
    <property type="entry name" value="Type I dockerin domain"/>
    <property type="match status" value="1"/>
</dbReference>
<dbReference type="InterPro" id="IPR032675">
    <property type="entry name" value="LRR_dom_sf"/>
</dbReference>
<dbReference type="PROSITE" id="PS51766">
    <property type="entry name" value="DOCKERIN"/>
    <property type="match status" value="1"/>
</dbReference>
<dbReference type="PANTHER" id="PTHR45661">
    <property type="entry name" value="SURFACE ANTIGEN"/>
    <property type="match status" value="1"/>
</dbReference>
<proteinExistence type="predicted"/>
<dbReference type="GO" id="GO:0000272">
    <property type="term" value="P:polysaccharide catabolic process"/>
    <property type="evidence" value="ECO:0007669"/>
    <property type="project" value="InterPro"/>
</dbReference>
<accession>D4LC73</accession>
<dbReference type="SUPFAM" id="SSF52058">
    <property type="entry name" value="L domain-like"/>
    <property type="match status" value="2"/>
</dbReference>
<dbReference type="Gene3D" id="1.10.1330.10">
    <property type="entry name" value="Dockerin domain"/>
    <property type="match status" value="1"/>
</dbReference>
<gene>
    <name evidence="2" type="ordered locus">RUM_10610</name>
</gene>
<evidence type="ECO:0000313" key="3">
    <source>
        <dbReference type="Proteomes" id="UP000007054"/>
    </source>
</evidence>
<reference evidence="2" key="1">
    <citation type="submission" date="2010-03" db="EMBL/GenBank/DDBJ databases">
        <title>The genome sequence of Ruminococcus sp. 18P13.</title>
        <authorList>
            <consortium name="metaHIT consortium -- http://www.metahit.eu/"/>
            <person name="Pajon A."/>
            <person name="Turner K."/>
            <person name="Parkhill J."/>
            <person name="Bernalier A."/>
        </authorList>
    </citation>
    <scope>NUCLEOTIDE SEQUENCE [LARGE SCALE GENOMIC DNA]</scope>
    <source>
        <strain evidence="2">Type strain: 18P13</strain>
    </source>
</reference>
<dbReference type="KEGG" id="rch:RUM_10610"/>
<protein>
    <recommendedName>
        <fullName evidence="1">Dockerin domain-containing protein</fullName>
    </recommendedName>
</protein>
<dbReference type="InterPro" id="IPR026906">
    <property type="entry name" value="LRR_5"/>
</dbReference>
<name>D4LC73_RUMC1</name>
<evidence type="ECO:0000313" key="2">
    <source>
        <dbReference type="EMBL" id="CBL17218.1"/>
    </source>
</evidence>
<dbReference type="HOGENOM" id="CLU_027274_0_0_9"/>
<evidence type="ECO:0000259" key="1">
    <source>
        <dbReference type="PROSITE" id="PS51766"/>
    </source>
</evidence>
<dbReference type="Proteomes" id="UP000007054">
    <property type="component" value="Chromosome"/>
</dbReference>
<dbReference type="Pfam" id="PF00404">
    <property type="entry name" value="Dockerin_1"/>
    <property type="match status" value="1"/>
</dbReference>
<dbReference type="InterPro" id="IPR002105">
    <property type="entry name" value="Dockerin_1_rpt"/>
</dbReference>
<dbReference type="InterPro" id="IPR053139">
    <property type="entry name" value="Surface_bspA-like"/>
</dbReference>
<dbReference type="InterPro" id="IPR036439">
    <property type="entry name" value="Dockerin_dom_sf"/>
</dbReference>
<dbReference type="GeneID" id="83155811"/>
<keyword evidence="3" id="KW-1185">Reference proteome</keyword>
<dbReference type="GO" id="GO:0004553">
    <property type="term" value="F:hydrolase activity, hydrolyzing O-glycosyl compounds"/>
    <property type="evidence" value="ECO:0007669"/>
    <property type="project" value="InterPro"/>
</dbReference>
<dbReference type="STRING" id="213810.RUM_10610"/>
<reference evidence="2" key="2">
    <citation type="submission" date="2010-03" db="EMBL/GenBank/DDBJ databases">
        <authorList>
            <person name="Pajon A."/>
        </authorList>
    </citation>
    <scope>NUCLEOTIDE SEQUENCE</scope>
    <source>
        <strain evidence="2">Type strain: 18P13</strain>
    </source>
</reference>
<organism evidence="2 3">
    <name type="scientific">Ruminococcus champanellensis (strain DSM 18848 / JCM 17042 / KCTC 15320 / 18P13)</name>
    <dbReference type="NCBI Taxonomy" id="213810"/>
    <lineage>
        <taxon>Bacteria</taxon>
        <taxon>Bacillati</taxon>
        <taxon>Bacillota</taxon>
        <taxon>Clostridia</taxon>
        <taxon>Eubacteriales</taxon>
        <taxon>Oscillospiraceae</taxon>
        <taxon>Ruminococcus</taxon>
    </lineage>
</organism>
<feature type="domain" description="Dockerin" evidence="1">
    <location>
        <begin position="615"/>
        <end position="683"/>
    </location>
</feature>
<dbReference type="PANTHER" id="PTHR45661:SF3">
    <property type="entry name" value="IG-LIKE DOMAIN-CONTAINING PROTEIN"/>
    <property type="match status" value="1"/>
</dbReference>
<dbReference type="PATRIC" id="fig|213810.4.peg.962"/>
<dbReference type="InterPro" id="IPR016134">
    <property type="entry name" value="Dockerin_dom"/>
</dbReference>
<dbReference type="Pfam" id="PF13306">
    <property type="entry name" value="LRR_5"/>
    <property type="match status" value="3"/>
</dbReference>
<dbReference type="EMBL" id="FP929052">
    <property type="protein sequence ID" value="CBL17218.1"/>
    <property type="molecule type" value="Genomic_DNA"/>
</dbReference>
<dbReference type="RefSeq" id="WP_015558125.1">
    <property type="nucleotide sequence ID" value="NC_021039.1"/>
</dbReference>